<accession>A0A7S3GBC2</accession>
<dbReference type="PANTHER" id="PTHR46321">
    <property type="entry name" value="KIF1-BINDING PROTEIN"/>
    <property type="match status" value="1"/>
</dbReference>
<name>A0A7S3GBC2_9EUKA</name>
<keyword evidence="5" id="KW-0206">Cytoskeleton</keyword>
<reference evidence="7" key="1">
    <citation type="submission" date="2021-01" db="EMBL/GenBank/DDBJ databases">
        <authorList>
            <person name="Corre E."/>
            <person name="Pelletier E."/>
            <person name="Niang G."/>
            <person name="Scheremetjew M."/>
            <person name="Finn R."/>
            <person name="Kale V."/>
            <person name="Holt S."/>
            <person name="Cochrane G."/>
            <person name="Meng A."/>
            <person name="Brown T."/>
            <person name="Cohen L."/>
        </authorList>
    </citation>
    <scope>NUCLEOTIDE SEQUENCE</scope>
    <source>
        <strain evidence="7">NIES-2562</strain>
    </source>
</reference>
<proteinExistence type="inferred from homology"/>
<dbReference type="PANTHER" id="PTHR46321:SF1">
    <property type="entry name" value="KIF-BINDING PROTEIN"/>
    <property type="match status" value="1"/>
</dbReference>
<feature type="compositionally biased region" description="Basic and acidic residues" evidence="6">
    <location>
        <begin position="165"/>
        <end position="180"/>
    </location>
</feature>
<evidence type="ECO:0000256" key="6">
    <source>
        <dbReference type="SAM" id="MobiDB-lite"/>
    </source>
</evidence>
<keyword evidence="4" id="KW-0963">Cytoplasm</keyword>
<dbReference type="GO" id="GO:0005856">
    <property type="term" value="C:cytoskeleton"/>
    <property type="evidence" value="ECO:0007669"/>
    <property type="project" value="UniProtKB-SubCell"/>
</dbReference>
<evidence type="ECO:0000313" key="7">
    <source>
        <dbReference type="EMBL" id="CAE0261486.1"/>
    </source>
</evidence>
<feature type="region of interest" description="Disordered" evidence="6">
    <location>
        <begin position="165"/>
        <end position="206"/>
    </location>
</feature>
<comment type="subcellular location">
    <subcellularLocation>
        <location evidence="1">Cytoplasm</location>
        <location evidence="1">Cytoskeleton</location>
    </subcellularLocation>
</comment>
<evidence type="ECO:0000256" key="4">
    <source>
        <dbReference type="ARBA" id="ARBA00022490"/>
    </source>
</evidence>
<sequence>MAEEGLDGALADLSTALSQVKELTEKVAPEEEPYKYWYEARDVLEKAKGGVGAKVKNSILASDITFLLDLRLATNYLETEENPSAGELFSSTLRYLSANASRRSVFAPLLFEAIGQYCVLEVTRGKPKAANKLLRLAFATFAEVAAGTPIADEFKKRVAAWTVEEKRDREEKERKEKKEGGGIGDEEEEEEDSDLPDVEGDGEDEVVEERRKVADVFFGSVARDTYLRSQWTLCVFYRAQVVGQMGKEAMSAALLAYVLERQKEDGVARKDEWVDNTVRLAGFYLGCNRFSKALSLLNIAKEEGGNEGQHIGAEAKGRLYWGWAKFYRARLAVSVERLGEEYRMGGGEGSSRTRNLGSAYVTPSAFVPPQEEKWLVNSYIDAAGVFSQQLSLLMAALKVFVVDGYVTENVALQQDVSEGWRLLAAFEVDERKRCRIIRRRSFAIEPFVKLINKDKFPSEWKQLCNELGSIYNELFDVKLGLKQRGVKNYSIERLREFHSKAIEYYRLFIDSFVPAEVDKPVESLDADVLEWYLRGRFQLARLEGRAPVSTPHEERDAIAASLQLYEDLLQYCDVHNIEAMREERELCKEMVALLRPKLDMVSKRCAQEEVGPPQ</sequence>
<gene>
    <name evidence="7" type="ORF">PBIL07802_LOCUS23779</name>
</gene>
<dbReference type="AlphaFoldDB" id="A0A7S3GBC2"/>
<dbReference type="Pfam" id="PF12309">
    <property type="entry name" value="KBP_C"/>
    <property type="match status" value="1"/>
</dbReference>
<comment type="similarity">
    <text evidence="2">Belongs to the KIF-binding protein family.</text>
</comment>
<organism evidence="7">
    <name type="scientific">Palpitomonas bilix</name>
    <dbReference type="NCBI Taxonomy" id="652834"/>
    <lineage>
        <taxon>Eukaryota</taxon>
        <taxon>Eukaryota incertae sedis</taxon>
    </lineage>
</organism>
<protein>
    <recommendedName>
        <fullName evidence="3">KIF-binding protein</fullName>
    </recommendedName>
</protein>
<evidence type="ECO:0000256" key="3">
    <source>
        <dbReference type="ARBA" id="ARBA00016840"/>
    </source>
</evidence>
<evidence type="ECO:0000256" key="2">
    <source>
        <dbReference type="ARBA" id="ARBA00010305"/>
    </source>
</evidence>
<evidence type="ECO:0000256" key="5">
    <source>
        <dbReference type="ARBA" id="ARBA00023212"/>
    </source>
</evidence>
<evidence type="ECO:0000256" key="1">
    <source>
        <dbReference type="ARBA" id="ARBA00004245"/>
    </source>
</evidence>
<dbReference type="InterPro" id="IPR022083">
    <property type="entry name" value="KBP"/>
</dbReference>
<dbReference type="EMBL" id="HBIB01036596">
    <property type="protein sequence ID" value="CAE0261486.1"/>
    <property type="molecule type" value="Transcribed_RNA"/>
</dbReference>
<feature type="compositionally biased region" description="Acidic residues" evidence="6">
    <location>
        <begin position="184"/>
        <end position="206"/>
    </location>
</feature>